<keyword evidence="3 5" id="KW-0732">Signal</keyword>
<protein>
    <submittedName>
        <fullName evidence="6">Porin Gram-negative type</fullName>
    </submittedName>
</protein>
<dbReference type="InterPro" id="IPR023614">
    <property type="entry name" value="Porin_dom_sf"/>
</dbReference>
<proteinExistence type="inferred from homology"/>
<evidence type="ECO:0000313" key="7">
    <source>
        <dbReference type="Proteomes" id="UP000002608"/>
    </source>
</evidence>
<evidence type="ECO:0000256" key="2">
    <source>
        <dbReference type="ARBA" id="ARBA00007539"/>
    </source>
</evidence>
<evidence type="ECO:0000313" key="6">
    <source>
        <dbReference type="EMBL" id="ABV87974.1"/>
    </source>
</evidence>
<dbReference type="Gene3D" id="2.40.160.10">
    <property type="entry name" value="Porin"/>
    <property type="match status" value="1"/>
</dbReference>
<dbReference type="OrthoDB" id="784582at2"/>
<dbReference type="InterPro" id="IPR033900">
    <property type="entry name" value="Gram_neg_porin_domain"/>
</dbReference>
<name>A8H5Y7_SHEPA</name>
<dbReference type="GO" id="GO:0009279">
    <property type="term" value="C:cell outer membrane"/>
    <property type="evidence" value="ECO:0007669"/>
    <property type="project" value="UniProtKB-SubCell"/>
</dbReference>
<sequence>MKKTLVASALAAVIFVPTASAIEIYKDDKNAVEIGGYVDARIINTQGATEVVNGASRINFGFTRQMSDGWKAYTKLEWGVNPFGNTDIVYNSDSTLESQSGDFLNNRLGYVGLAHDTYGSITIGKQWGAWYDVVYNTNYGFVWDGNASGTYTYNKADGAVNGTGRGDKTVQYRNVFGDFSFAVQAQLKQDSFDINETATGASTLFPSTAKVAGVNNSNAVTTVEYNNTYGGSATYNVTENLVVTAGFNFGEFEATTSAGKRLTETDSIYGLGASWGNWGGEGVYAAFNVNKQEFHDTDNLNRMIQDAWGLESIASYKFDNGIRTFVSYNILEAGDEYEAAYNGDVFKRQFAVAGVHYVWDSNTVLYLEGRKDFSDFTSADKVQQAAMEVSEDDGIAIGIRYTL</sequence>
<dbReference type="PANTHER" id="PTHR34501:SF2">
    <property type="entry name" value="OUTER MEMBRANE PORIN F-RELATED"/>
    <property type="match status" value="1"/>
</dbReference>
<dbReference type="KEGG" id="spl:Spea_2654"/>
<dbReference type="AlphaFoldDB" id="A8H5Y7"/>
<comment type="similarity">
    <text evidence="2">Belongs to the Gram-negative porin family.</text>
</comment>
<dbReference type="PANTHER" id="PTHR34501">
    <property type="entry name" value="PROTEIN YDDL-RELATED"/>
    <property type="match status" value="1"/>
</dbReference>
<comment type="subcellular location">
    <subcellularLocation>
        <location evidence="1">Cell outer membrane</location>
        <topology evidence="1">Multi-pass membrane protein</topology>
    </subcellularLocation>
</comment>
<evidence type="ECO:0000256" key="4">
    <source>
        <dbReference type="ARBA" id="ARBA00023136"/>
    </source>
</evidence>
<dbReference type="CDD" id="cd00342">
    <property type="entry name" value="gram_neg_porins"/>
    <property type="match status" value="1"/>
</dbReference>
<dbReference type="GO" id="GO:0034220">
    <property type="term" value="P:monoatomic ion transmembrane transport"/>
    <property type="evidence" value="ECO:0007669"/>
    <property type="project" value="InterPro"/>
</dbReference>
<dbReference type="GO" id="GO:0015288">
    <property type="term" value="F:porin activity"/>
    <property type="evidence" value="ECO:0007669"/>
    <property type="project" value="InterPro"/>
</dbReference>
<dbReference type="Proteomes" id="UP000002608">
    <property type="component" value="Chromosome"/>
</dbReference>
<dbReference type="InterPro" id="IPR001897">
    <property type="entry name" value="Porin_gammaproteobac"/>
</dbReference>
<dbReference type="eggNOG" id="COG3203">
    <property type="taxonomic scope" value="Bacteria"/>
</dbReference>
<gene>
    <name evidence="6" type="ordered locus">Spea_2654</name>
</gene>
<dbReference type="SUPFAM" id="SSF56935">
    <property type="entry name" value="Porins"/>
    <property type="match status" value="1"/>
</dbReference>
<feature type="signal peptide" evidence="5">
    <location>
        <begin position="1"/>
        <end position="21"/>
    </location>
</feature>
<dbReference type="RefSeq" id="WP_012155880.1">
    <property type="nucleotide sequence ID" value="NC_009901.1"/>
</dbReference>
<dbReference type="EMBL" id="CP000851">
    <property type="protein sequence ID" value="ABV87974.1"/>
    <property type="molecule type" value="Genomic_DNA"/>
</dbReference>
<reference evidence="6 7" key="1">
    <citation type="submission" date="2007-10" db="EMBL/GenBank/DDBJ databases">
        <title>Complete sequence of Shewanella pealeana ATCC 700345.</title>
        <authorList>
            <consortium name="US DOE Joint Genome Institute"/>
            <person name="Copeland A."/>
            <person name="Lucas S."/>
            <person name="Lapidus A."/>
            <person name="Barry K."/>
            <person name="Glavina del Rio T."/>
            <person name="Dalin E."/>
            <person name="Tice H."/>
            <person name="Pitluck S."/>
            <person name="Chertkov O."/>
            <person name="Brettin T."/>
            <person name="Bruce D."/>
            <person name="Detter J.C."/>
            <person name="Han C."/>
            <person name="Schmutz J."/>
            <person name="Larimer F."/>
            <person name="Land M."/>
            <person name="Hauser L."/>
            <person name="Kyrpides N."/>
            <person name="Kim E."/>
            <person name="Zhao J.-S.Z."/>
            <person name="Manno D."/>
            <person name="Hawari J."/>
            <person name="Richardson P."/>
        </authorList>
    </citation>
    <scope>NUCLEOTIDE SEQUENCE [LARGE SCALE GENOMIC DNA]</scope>
    <source>
        <strain evidence="7">ATCC 700345 / ANG-SQ1</strain>
    </source>
</reference>
<dbReference type="STRING" id="398579.Spea_2654"/>
<dbReference type="PRINTS" id="PR00183">
    <property type="entry name" value="ECOLIPORIN"/>
</dbReference>
<dbReference type="InterPro" id="IPR050298">
    <property type="entry name" value="Gram-neg_bact_OMP"/>
</dbReference>
<keyword evidence="7" id="KW-1185">Reference proteome</keyword>
<organism evidence="6 7">
    <name type="scientific">Shewanella pealeana (strain ATCC 700345 / ANG-SQ1)</name>
    <dbReference type="NCBI Taxonomy" id="398579"/>
    <lineage>
        <taxon>Bacteria</taxon>
        <taxon>Pseudomonadati</taxon>
        <taxon>Pseudomonadota</taxon>
        <taxon>Gammaproteobacteria</taxon>
        <taxon>Alteromonadales</taxon>
        <taxon>Shewanellaceae</taxon>
        <taxon>Shewanella</taxon>
    </lineage>
</organism>
<keyword evidence="4" id="KW-0472">Membrane</keyword>
<feature type="chain" id="PRO_5002720224" evidence="5">
    <location>
        <begin position="22"/>
        <end position="403"/>
    </location>
</feature>
<evidence type="ECO:0000256" key="5">
    <source>
        <dbReference type="SAM" id="SignalP"/>
    </source>
</evidence>
<dbReference type="HOGENOM" id="CLU_058202_1_0_6"/>
<evidence type="ECO:0000256" key="1">
    <source>
        <dbReference type="ARBA" id="ARBA00004571"/>
    </source>
</evidence>
<evidence type="ECO:0000256" key="3">
    <source>
        <dbReference type="ARBA" id="ARBA00022729"/>
    </source>
</evidence>
<accession>A8H5Y7</accession>